<reference evidence="1" key="1">
    <citation type="submission" date="2019-02" db="EMBL/GenBank/DDBJ databases">
        <authorList>
            <person name="Gruber-Vodicka R. H."/>
            <person name="Seah K. B. B."/>
        </authorList>
    </citation>
    <scope>NUCLEOTIDE SEQUENCE</scope>
    <source>
        <strain evidence="1">BECK_BZ126</strain>
    </source>
</reference>
<proteinExistence type="predicted"/>
<gene>
    <name evidence="1" type="ORF">BECKTC1821F_GA0114240_101045</name>
</gene>
<dbReference type="Gene3D" id="3.10.20.860">
    <property type="match status" value="1"/>
</dbReference>
<name>A0A450ZRX0_9GAMM</name>
<dbReference type="InterPro" id="IPR022453">
    <property type="entry name" value="Znf_MqsA-type"/>
</dbReference>
<evidence type="ECO:0000313" key="1">
    <source>
        <dbReference type="EMBL" id="VFK56494.1"/>
    </source>
</evidence>
<protein>
    <submittedName>
        <fullName evidence="1">YgiT-type zinc finger domain-containing protein</fullName>
    </submittedName>
</protein>
<accession>A0A450ZRX0</accession>
<dbReference type="EMBL" id="CAADFW010000010">
    <property type="protein sequence ID" value="VFK56494.1"/>
    <property type="molecule type" value="Genomic_DNA"/>
</dbReference>
<organism evidence="1">
    <name type="scientific">Candidatus Kentrum sp. TC</name>
    <dbReference type="NCBI Taxonomy" id="2126339"/>
    <lineage>
        <taxon>Bacteria</taxon>
        <taxon>Pseudomonadati</taxon>
        <taxon>Pseudomonadota</taxon>
        <taxon>Gammaproteobacteria</taxon>
        <taxon>Candidatus Kentrum</taxon>
    </lineage>
</organism>
<sequence>MTQFAQMGTELENTENGTMRCHVCGADMTKLHTNIPFKVSQATIVIVKDLPVIQCDGCGAYLLEDRVMEEVEDIFERVDATAELEVLKYAA</sequence>
<dbReference type="AlphaFoldDB" id="A0A450ZRX0"/>
<dbReference type="NCBIfam" id="TIGR03831">
    <property type="entry name" value="YgiT_finger"/>
    <property type="match status" value="1"/>
</dbReference>